<proteinExistence type="predicted"/>
<protein>
    <submittedName>
        <fullName evidence="1">Uncharacterized protein</fullName>
    </submittedName>
</protein>
<sequence>MSASLNSLPEHTDAAFARQPILFTLAENPRERIRALSILPSSSKFGLLKGSLRCRESLAFEAGGHLTSSGKFQFKPFINRSAYHE</sequence>
<evidence type="ECO:0000313" key="1">
    <source>
        <dbReference type="EMBL" id="CAB3774337.1"/>
    </source>
</evidence>
<gene>
    <name evidence="1" type="ORF">LMG29542_07730</name>
</gene>
<name>A0A6J5FA77_9BURK</name>
<keyword evidence="2" id="KW-1185">Reference proteome</keyword>
<evidence type="ECO:0000313" key="2">
    <source>
        <dbReference type="Proteomes" id="UP000494363"/>
    </source>
</evidence>
<dbReference type="Proteomes" id="UP000494363">
    <property type="component" value="Unassembled WGS sequence"/>
</dbReference>
<dbReference type="AlphaFoldDB" id="A0A6J5FA77"/>
<organism evidence="1 2">
    <name type="scientific">Paraburkholderia humisilvae</name>
    <dbReference type="NCBI Taxonomy" id="627669"/>
    <lineage>
        <taxon>Bacteria</taxon>
        <taxon>Pseudomonadati</taxon>
        <taxon>Pseudomonadota</taxon>
        <taxon>Betaproteobacteria</taxon>
        <taxon>Burkholderiales</taxon>
        <taxon>Burkholderiaceae</taxon>
        <taxon>Paraburkholderia</taxon>
    </lineage>
</organism>
<dbReference type="EMBL" id="CADIKH010000109">
    <property type="protein sequence ID" value="CAB3774337.1"/>
    <property type="molecule type" value="Genomic_DNA"/>
</dbReference>
<reference evidence="1 2" key="1">
    <citation type="submission" date="2020-04" db="EMBL/GenBank/DDBJ databases">
        <authorList>
            <person name="De Canck E."/>
        </authorList>
    </citation>
    <scope>NUCLEOTIDE SEQUENCE [LARGE SCALE GENOMIC DNA]</scope>
    <source>
        <strain evidence="1 2">LMG 29542</strain>
    </source>
</reference>
<accession>A0A6J5FA77</accession>